<dbReference type="InterPro" id="IPR046867">
    <property type="entry name" value="AldOxase/xan_DH_MoCoBD2"/>
</dbReference>
<dbReference type="Proteomes" id="UP001210380">
    <property type="component" value="Unassembled WGS sequence"/>
</dbReference>
<dbReference type="PANTHER" id="PTHR11908:SF123">
    <property type="entry name" value="ALDEHYDE OXIDOREDUCTASE MOLYBDENUM-BINDING SUBUNIT PAOC"/>
    <property type="match status" value="1"/>
</dbReference>
<accession>A0ABT4UVW8</accession>
<proteinExistence type="predicted"/>
<dbReference type="Pfam" id="PF02738">
    <property type="entry name" value="MoCoBD_1"/>
    <property type="match status" value="1"/>
</dbReference>
<evidence type="ECO:0000313" key="2">
    <source>
        <dbReference type="EMBL" id="MDA3625698.1"/>
    </source>
</evidence>
<dbReference type="InterPro" id="IPR000674">
    <property type="entry name" value="Ald_Oxase/Xan_DH_a/b"/>
</dbReference>
<evidence type="ECO:0000259" key="1">
    <source>
        <dbReference type="SMART" id="SM01008"/>
    </source>
</evidence>
<dbReference type="InterPro" id="IPR008274">
    <property type="entry name" value="AldOxase/xan_DH_MoCoBD1"/>
</dbReference>
<feature type="domain" description="Aldehyde oxidase/xanthine dehydrogenase a/b hammerhead" evidence="1">
    <location>
        <begin position="50"/>
        <end position="162"/>
    </location>
</feature>
<sequence>MPRGRATTTSRSSLPNARSAARFCKRLRRVEEAVMIGRSPNRVDGPLKVGGRAPYAYEQWDAGQPLYGYIVGATIGKGRVTRIDTSPAERAPGVHMVMTHLDAPPQGARDESIPFEYWRALPTLSSPDIHHYGEPVALVVATTFEQARAAAHLVDVEYAAEPGHYDFTAHQDQEYAPEQLIAGLRPDTAIGDFEAGFDAAAIKVDQRYTTPYELSQAMEPPACLAVPEGDDLTVYVATQIVDAARASIAATLQAAGERIHIVTPYVGGGFGSKLRVHAEAMLAAFAARALRQPVKVAQTRQQTFHLTGLRPTSSQRVRLGADQDGRLVALGHEVTMHTNRHIEYAEPTATTTRSLYAAPHRLTRTRLVPLDLPRGEDVRAPGEAPGLLAVESAMDELADAVGMDPVELRIRNEPERDPERGVPFSDRHLVDCLREGARRFDWERRPAKPASLREGRWLVGYGVSAAIRGHFQGPATARVRLNVDGTAVVQSDMTDIGTGTYTILSQVAADELGLPLERVRVELGRSEFPASVGSGGSWGAANSSTAVHRAVEALREKLLIAATSDASSPLHGLDPAGAQFSGGNVHIGHRSEALSEIVARIQPDGVEAEGSTVWMMEDPNYASYSIHTCGAHFAEVRVDVDTAEIRLRRMLGVFSVGRVLNAKTARSQLIGGMIWGVGAALEEQGVVDTRSGAFVTRDLAHYLVPVHADVPEIDAVVLDGFDDKANVLGAKGLGELGICGAGAAVANAVFNATGARVRDFPITLDKLLPILPPTDI</sequence>
<dbReference type="PANTHER" id="PTHR11908">
    <property type="entry name" value="XANTHINE DEHYDROGENASE"/>
    <property type="match status" value="1"/>
</dbReference>
<dbReference type="InterPro" id="IPR036856">
    <property type="entry name" value="Ald_Oxase/Xan_DH_a/b_sf"/>
</dbReference>
<evidence type="ECO:0000313" key="3">
    <source>
        <dbReference type="Proteomes" id="UP001210380"/>
    </source>
</evidence>
<dbReference type="EMBL" id="JAQGLA010000010">
    <property type="protein sequence ID" value="MDA3625698.1"/>
    <property type="molecule type" value="Genomic_DNA"/>
</dbReference>
<dbReference type="SUPFAM" id="SSF54665">
    <property type="entry name" value="CO dehydrogenase molybdoprotein N-domain-like"/>
    <property type="match status" value="1"/>
</dbReference>
<dbReference type="Pfam" id="PF01315">
    <property type="entry name" value="Ald_Xan_dh_C"/>
    <property type="match status" value="1"/>
</dbReference>
<keyword evidence="3" id="KW-1185">Reference proteome</keyword>
<protein>
    <submittedName>
        <fullName evidence="2">Xanthine dehydrogenase family protein molybdopterin-binding subunit</fullName>
    </submittedName>
</protein>
<dbReference type="SMART" id="SM01008">
    <property type="entry name" value="Ald_Xan_dh_C"/>
    <property type="match status" value="1"/>
</dbReference>
<dbReference type="InterPro" id="IPR037165">
    <property type="entry name" value="AldOxase/xan_DH_Mopterin-bd_sf"/>
</dbReference>
<comment type="caution">
    <text evidence="2">The sequence shown here is derived from an EMBL/GenBank/DDBJ whole genome shotgun (WGS) entry which is preliminary data.</text>
</comment>
<dbReference type="InterPro" id="IPR016208">
    <property type="entry name" value="Ald_Oxase/xanthine_DH-like"/>
</dbReference>
<reference evidence="2 3" key="1">
    <citation type="submission" date="2022-11" db="EMBL/GenBank/DDBJ databases">
        <title>Draft genome sequence of Saccharopolyspora sp. WRP15-2 isolated from rhizosphere soils of wild rice in Thailand.</title>
        <authorList>
            <person name="Duangmal K."/>
            <person name="Kammanee S."/>
            <person name="Muangham S."/>
        </authorList>
    </citation>
    <scope>NUCLEOTIDE SEQUENCE [LARGE SCALE GENOMIC DNA]</scope>
    <source>
        <strain evidence="2 3">WRP15-2</strain>
    </source>
</reference>
<gene>
    <name evidence="2" type="ORF">OU415_09640</name>
</gene>
<dbReference type="Gene3D" id="3.90.1170.50">
    <property type="entry name" value="Aldehyde oxidase/xanthine dehydrogenase, a/b hammerhead"/>
    <property type="match status" value="1"/>
</dbReference>
<dbReference type="SUPFAM" id="SSF56003">
    <property type="entry name" value="Molybdenum cofactor-binding domain"/>
    <property type="match status" value="1"/>
</dbReference>
<organism evidence="2 3">
    <name type="scientific">Saccharopolyspora oryzae</name>
    <dbReference type="NCBI Taxonomy" id="2997343"/>
    <lineage>
        <taxon>Bacteria</taxon>
        <taxon>Bacillati</taxon>
        <taxon>Actinomycetota</taxon>
        <taxon>Actinomycetes</taxon>
        <taxon>Pseudonocardiales</taxon>
        <taxon>Pseudonocardiaceae</taxon>
        <taxon>Saccharopolyspora</taxon>
    </lineage>
</organism>
<dbReference type="Gene3D" id="3.30.365.10">
    <property type="entry name" value="Aldehyde oxidase/xanthine dehydrogenase, molybdopterin binding domain"/>
    <property type="match status" value="4"/>
</dbReference>
<name>A0ABT4UVW8_9PSEU</name>
<dbReference type="Pfam" id="PF20256">
    <property type="entry name" value="MoCoBD_2"/>
    <property type="match status" value="1"/>
</dbReference>